<dbReference type="eggNOG" id="KOG0548">
    <property type="taxonomic scope" value="Eukaryota"/>
</dbReference>
<gene>
    <name evidence="2" type="ORF">BRAFLDRAFT_64174</name>
</gene>
<dbReference type="SMART" id="SM00028">
    <property type="entry name" value="TPR"/>
    <property type="match status" value="17"/>
</dbReference>
<dbReference type="EMBL" id="GG666489">
    <property type="protein sequence ID" value="EEN63783.1"/>
    <property type="molecule type" value="Genomic_DNA"/>
</dbReference>
<dbReference type="InterPro" id="IPR011990">
    <property type="entry name" value="TPR-like_helical_dom_sf"/>
</dbReference>
<organism>
    <name type="scientific">Branchiostoma floridae</name>
    <name type="common">Florida lancelet</name>
    <name type="synonym">Amphioxus</name>
    <dbReference type="NCBI Taxonomy" id="7739"/>
    <lineage>
        <taxon>Eukaryota</taxon>
        <taxon>Metazoa</taxon>
        <taxon>Chordata</taxon>
        <taxon>Cephalochordata</taxon>
        <taxon>Leptocardii</taxon>
        <taxon>Amphioxiformes</taxon>
        <taxon>Branchiostomatidae</taxon>
        <taxon>Branchiostoma</taxon>
    </lineage>
</organism>
<dbReference type="PANTHER" id="PTHR19959:SF119">
    <property type="entry name" value="FUNGAL LIPASE-LIKE DOMAIN-CONTAINING PROTEIN"/>
    <property type="match status" value="1"/>
</dbReference>
<keyword evidence="1" id="KW-0802">TPR repeat</keyword>
<evidence type="ECO:0000256" key="1">
    <source>
        <dbReference type="PROSITE-ProRule" id="PRU00339"/>
    </source>
</evidence>
<reference evidence="2" key="1">
    <citation type="journal article" date="2008" name="Nature">
        <title>The amphioxus genome and the evolution of the chordate karyotype.</title>
        <authorList>
            <consortium name="US DOE Joint Genome Institute (JGI-PGF)"/>
            <person name="Putnam N.H."/>
            <person name="Butts T."/>
            <person name="Ferrier D.E.K."/>
            <person name="Furlong R.F."/>
            <person name="Hellsten U."/>
            <person name="Kawashima T."/>
            <person name="Robinson-Rechavi M."/>
            <person name="Shoguchi E."/>
            <person name="Terry A."/>
            <person name="Yu J.-K."/>
            <person name="Benito-Gutierrez E.L."/>
            <person name="Dubchak I."/>
            <person name="Garcia-Fernandez J."/>
            <person name="Gibson-Brown J.J."/>
            <person name="Grigoriev I.V."/>
            <person name="Horton A.C."/>
            <person name="de Jong P.J."/>
            <person name="Jurka J."/>
            <person name="Kapitonov V.V."/>
            <person name="Kohara Y."/>
            <person name="Kuroki Y."/>
            <person name="Lindquist E."/>
            <person name="Lucas S."/>
            <person name="Osoegawa K."/>
            <person name="Pennacchio L.A."/>
            <person name="Salamov A.A."/>
            <person name="Satou Y."/>
            <person name="Sauka-Spengler T."/>
            <person name="Schmutz J."/>
            <person name="Shin-I T."/>
            <person name="Toyoda A."/>
            <person name="Bronner-Fraser M."/>
            <person name="Fujiyama A."/>
            <person name="Holland L.Z."/>
            <person name="Holland P.W.H."/>
            <person name="Satoh N."/>
            <person name="Rokhsar D.S."/>
        </authorList>
    </citation>
    <scope>NUCLEOTIDE SEQUENCE [LARGE SCALE GENOMIC DNA]</scope>
    <source>
        <strain evidence="2">S238N-H82</strain>
        <tissue evidence="2">Testes</tissue>
    </source>
</reference>
<feature type="repeat" description="TPR" evidence="1">
    <location>
        <begin position="895"/>
        <end position="928"/>
    </location>
</feature>
<dbReference type="SUPFAM" id="SSF81901">
    <property type="entry name" value="HCP-like"/>
    <property type="match status" value="2"/>
</dbReference>
<dbReference type="InterPro" id="IPR019734">
    <property type="entry name" value="TPR_rpt"/>
</dbReference>
<evidence type="ECO:0000313" key="2">
    <source>
        <dbReference type="EMBL" id="EEN63783.1"/>
    </source>
</evidence>
<proteinExistence type="predicted"/>
<accession>C3Y7F5</accession>
<feature type="repeat" description="TPR" evidence="1">
    <location>
        <begin position="1247"/>
        <end position="1280"/>
    </location>
</feature>
<dbReference type="Pfam" id="PF13374">
    <property type="entry name" value="TPR_10"/>
    <property type="match status" value="1"/>
</dbReference>
<sequence length="1501" mass="169997">MKKMETTLSTVVEEFTKLDLKFRNGSDLDVVERGYAGKLIHGISTENRILKCEALKSLGDLYLHKAKTEQKEHKVENYTKACVLYKEAVRYCRSKDEKTAIQYRIRYAKKSTKLVRSQKNTKPDRDSEFSGNMTLAVCVTLQLVHEKTKVKGRDLLPLIEAYTDTFVKAIVDKDNHLKVELLKSLGDLYLEKGRVNKDEAAFDKSTGLYQAAMDRCEDSDGRETLKHRIMYAQKVKEKQMKKQQKRGLSEIRKPGTEYWSTSRPSSGYGQEGREVISAGNRESTYNENIQEGCRALEAGDLDRAEQKFAAALKSVHVKESTTNQHVKETEPLHKLSSVYLKRGMQSKDGGDFTKAAALCNAALVRSNTEEKAEYKHGIIKITKLFLRHVLNIEQTVDIGDTEKHKLILKENRGNVEKEIKRIEQEVDPYSLDDDDPKIREVEENRAEAIKELCQTLVNQRRVFITSLVEECLEVMEPLPCKYAMIGLGSQATGLVTPYSDLEFAILIETDADNNVEYFRNLTHYLHLKVIGLGETILPAMAIKSLNDFHSNNPLDNWFYDSVTPRGFSFDGAMPHACKTPLGRGKTRELIQTPRKMTNLLKEDLTFNLKKGYHLASILGNVCIITGDQELVDQYTALWSKEIKKNNSMIPLSIVTTILKENAQMFELQELNSNLLNVKKEIYRFSSLAVSCWAMIFDIQPTTIWETVQDMRRKGIIGSENAHHLMVLVSISAELRLRTYMSNRGQVENMSALSSISDTDAGDKVKKVFYLSNARQLMRYYLTALPLKLFMSQFANGPSLDKELILFSNFPFLQAMIYRTLCDYENWKACAERSLQIEISKHGKGTAHPDIARNLTDLGLALMDLGDDRNAVRYLEQSLQMKRLIYGEKAVRPNIALSLTNLGSAWSNLGDHRKAAGYYEQSLRMNLSIYGEGTAHHAIAVSLDNLGSVWGNLGDYRKAINYSEQSLQIKRSIHGEGATHLEIAMSLSSLGSDWGNLGDYKKDVSYHEQALMMVRDIYGENTAHPDIALPLTNLGSAWIKLGDHRKAASYYQQSLQMLRIIYGENTAHYKIATALQGLGGALTHLGDYRKALDYYEQSLQMMRSIYGKSAVHPGIAKTLYCLGNVWCDLKDHRQSVSYHEQALRMWQSSYGESTAHPDIIKSLNNVGSTWKNLGDHKKALIYYEQSLQMTKTIHGENTAHPDIALVLDNVGCGWGDLGDHRKAASFHEQSLEMKLKVYGRRTAHSDIALSLTNLGSALGGLGDYRKAISYHEKSLQMNREIYGETNPNCDILQSLNKLGNCWNKLGDHRKAISYYEQSHQAMKIVYGDSAVNEDIALALYNLGIAWCDLGDYKKAISYHEQSLQMSRSIHGVSSAHEDIIQSLNHLGIARYMLGDHRIAASCYEQLLQMKRSIYGENNAHPEIAQILKILAETSRKIGDHKKAIGYCERSLEMFRRIHGEFSAHRDIIWSLALVGDAWKDLGDYLQAARYYEQLRCIVEFFG</sequence>
<feature type="repeat" description="TPR" evidence="1">
    <location>
        <begin position="1335"/>
        <end position="1368"/>
    </location>
</feature>
<dbReference type="Gene3D" id="1.25.40.10">
    <property type="entry name" value="Tetratricopeptide repeat domain"/>
    <property type="match status" value="6"/>
</dbReference>
<protein>
    <submittedName>
        <fullName evidence="2">Uncharacterized protein</fullName>
    </submittedName>
</protein>
<feature type="repeat" description="TPR" evidence="1">
    <location>
        <begin position="939"/>
        <end position="972"/>
    </location>
</feature>
<feature type="repeat" description="TPR" evidence="1">
    <location>
        <begin position="1159"/>
        <end position="1192"/>
    </location>
</feature>
<dbReference type="InParanoid" id="C3Y7F5"/>
<dbReference type="PROSITE" id="PS50005">
    <property type="entry name" value="TPR"/>
    <property type="match status" value="6"/>
</dbReference>
<dbReference type="PANTHER" id="PTHR19959">
    <property type="entry name" value="KINESIN LIGHT CHAIN"/>
    <property type="match status" value="1"/>
</dbReference>
<feature type="repeat" description="TPR" evidence="1">
    <location>
        <begin position="1071"/>
        <end position="1104"/>
    </location>
</feature>
<name>C3Y7F5_BRAFL</name>
<dbReference type="SUPFAM" id="SSF48452">
    <property type="entry name" value="TPR-like"/>
    <property type="match status" value="1"/>
</dbReference>
<dbReference type="Pfam" id="PF13424">
    <property type="entry name" value="TPR_12"/>
    <property type="match status" value="6"/>
</dbReference>